<feature type="transmembrane region" description="Helical" evidence="7">
    <location>
        <begin position="12"/>
        <end position="31"/>
    </location>
</feature>
<dbReference type="EC" id="3.1.6.6" evidence="9"/>
<sequence length="502" mass="56334">MHSTLHKIMYANSLKILSISMSLVVAVIFLITPMQVISSEGGNQYNVLFIAIDDLRPELGCYGVENAQSPHLDQFASTGLLFDRHYVQVATCGASRYALLTGRSPASSGVTRSNSAAYAGPTAFKQKQQAGAQTLPELFRRSGYQTCCIGKISHTADGRVFEYNGKGDGRDELPNAWDELATPFGPWKRGWGIFFAYANGRNRESGQGDKDLMEFIVENDNDLPDGLMAQTASEKLKEYASQERPFFLGLGFFKPHLPFVATKQDWDAFAETDFKTEGYDKTDSRYWHKSGEFYKYNAPFEKTQPLSPEAIGTSRRAYYACVRYVDRQVGRVLKTLEESGLADNTIVVIWGDHGWHLGEQQIWGKHSPLERANRSVLMMRIPGETSPGKTTQALTETVDLYPTLVDYCQPEFPKTDAPLDGRSLRPIITGEATQVREAALSYWGKAITIRTDQYRMIVESNKQVVNTNRVELYDLSDDLDANKNVADQNPEVVEQLMKYLPE</sequence>
<dbReference type="Proteomes" id="UP000316095">
    <property type="component" value="Unassembled WGS sequence"/>
</dbReference>
<accession>A0A5C5XEE0</accession>
<dbReference type="CDD" id="cd16030">
    <property type="entry name" value="iduronate-2-sulfatase"/>
    <property type="match status" value="1"/>
</dbReference>
<dbReference type="GO" id="GO:0004423">
    <property type="term" value="F:iduronate-2-sulfatase activity"/>
    <property type="evidence" value="ECO:0007669"/>
    <property type="project" value="InterPro"/>
</dbReference>
<keyword evidence="7" id="KW-1133">Transmembrane helix</keyword>
<dbReference type="GO" id="GO:0047753">
    <property type="term" value="F:choline-sulfatase activity"/>
    <property type="evidence" value="ECO:0007669"/>
    <property type="project" value="UniProtKB-EC"/>
</dbReference>
<evidence type="ECO:0000313" key="9">
    <source>
        <dbReference type="EMBL" id="TWT61168.1"/>
    </source>
</evidence>
<comment type="similarity">
    <text evidence="2">Belongs to the sulfatase family.</text>
</comment>
<evidence type="ECO:0000256" key="1">
    <source>
        <dbReference type="ARBA" id="ARBA00001913"/>
    </source>
</evidence>
<dbReference type="RefSeq" id="WP_242631268.1">
    <property type="nucleotide sequence ID" value="NZ_SJPG01000001.1"/>
</dbReference>
<evidence type="ECO:0000256" key="6">
    <source>
        <dbReference type="ARBA" id="ARBA00022837"/>
    </source>
</evidence>
<evidence type="ECO:0000313" key="10">
    <source>
        <dbReference type="Proteomes" id="UP000316095"/>
    </source>
</evidence>
<evidence type="ECO:0000256" key="7">
    <source>
        <dbReference type="SAM" id="Phobius"/>
    </source>
</evidence>
<dbReference type="EMBL" id="SJPG01000001">
    <property type="protein sequence ID" value="TWT61168.1"/>
    <property type="molecule type" value="Genomic_DNA"/>
</dbReference>
<gene>
    <name evidence="9" type="primary">betC_6</name>
    <name evidence="9" type="ORF">Pan54_19030</name>
</gene>
<name>A0A5C5XEE0_9PLAN</name>
<dbReference type="Pfam" id="PF00884">
    <property type="entry name" value="Sulfatase"/>
    <property type="match status" value="1"/>
</dbReference>
<dbReference type="InterPro" id="IPR017850">
    <property type="entry name" value="Alkaline_phosphatase_core_sf"/>
</dbReference>
<dbReference type="AlphaFoldDB" id="A0A5C5XEE0"/>
<keyword evidence="3" id="KW-0479">Metal-binding</keyword>
<evidence type="ECO:0000256" key="2">
    <source>
        <dbReference type="ARBA" id="ARBA00008779"/>
    </source>
</evidence>
<dbReference type="PANTHER" id="PTHR45953">
    <property type="entry name" value="IDURONATE 2-SULFATASE"/>
    <property type="match status" value="1"/>
</dbReference>
<evidence type="ECO:0000256" key="4">
    <source>
        <dbReference type="ARBA" id="ARBA00022729"/>
    </source>
</evidence>
<protein>
    <submittedName>
        <fullName evidence="9">Choline-sulfatase</fullName>
        <ecNumber evidence="9">3.1.6.6</ecNumber>
    </submittedName>
</protein>
<dbReference type="InterPro" id="IPR000917">
    <property type="entry name" value="Sulfatase_N"/>
</dbReference>
<evidence type="ECO:0000256" key="3">
    <source>
        <dbReference type="ARBA" id="ARBA00022723"/>
    </source>
</evidence>
<dbReference type="Gene3D" id="3.40.720.10">
    <property type="entry name" value="Alkaline Phosphatase, subunit A"/>
    <property type="match status" value="1"/>
</dbReference>
<comment type="cofactor">
    <cofactor evidence="1">
        <name>Ca(2+)</name>
        <dbReference type="ChEBI" id="CHEBI:29108"/>
    </cofactor>
</comment>
<dbReference type="GO" id="GO:0005737">
    <property type="term" value="C:cytoplasm"/>
    <property type="evidence" value="ECO:0007669"/>
    <property type="project" value="TreeGrafter"/>
</dbReference>
<organism evidence="9 10">
    <name type="scientific">Rubinisphaera italica</name>
    <dbReference type="NCBI Taxonomy" id="2527969"/>
    <lineage>
        <taxon>Bacteria</taxon>
        <taxon>Pseudomonadati</taxon>
        <taxon>Planctomycetota</taxon>
        <taxon>Planctomycetia</taxon>
        <taxon>Planctomycetales</taxon>
        <taxon>Planctomycetaceae</taxon>
        <taxon>Rubinisphaera</taxon>
    </lineage>
</organism>
<proteinExistence type="inferred from homology"/>
<dbReference type="PANTHER" id="PTHR45953:SF1">
    <property type="entry name" value="IDURONATE 2-SULFATASE"/>
    <property type="match status" value="1"/>
</dbReference>
<keyword evidence="6" id="KW-0106">Calcium</keyword>
<dbReference type="InterPro" id="IPR035874">
    <property type="entry name" value="IDS"/>
</dbReference>
<keyword evidence="7" id="KW-0812">Transmembrane</keyword>
<keyword evidence="4" id="KW-0732">Signal</keyword>
<evidence type="ECO:0000259" key="8">
    <source>
        <dbReference type="Pfam" id="PF00884"/>
    </source>
</evidence>
<dbReference type="GO" id="GO:0046872">
    <property type="term" value="F:metal ion binding"/>
    <property type="evidence" value="ECO:0007669"/>
    <property type="project" value="UniProtKB-KW"/>
</dbReference>
<feature type="domain" description="Sulfatase N-terminal" evidence="8">
    <location>
        <begin position="46"/>
        <end position="407"/>
    </location>
</feature>
<reference evidence="9 10" key="1">
    <citation type="submission" date="2019-02" db="EMBL/GenBank/DDBJ databases">
        <title>Deep-cultivation of Planctomycetes and their phenomic and genomic characterization uncovers novel biology.</title>
        <authorList>
            <person name="Wiegand S."/>
            <person name="Jogler M."/>
            <person name="Boedeker C."/>
            <person name="Pinto D."/>
            <person name="Vollmers J."/>
            <person name="Rivas-Marin E."/>
            <person name="Kohn T."/>
            <person name="Peeters S.H."/>
            <person name="Heuer A."/>
            <person name="Rast P."/>
            <person name="Oberbeckmann S."/>
            <person name="Bunk B."/>
            <person name="Jeske O."/>
            <person name="Meyerdierks A."/>
            <person name="Storesund J.E."/>
            <person name="Kallscheuer N."/>
            <person name="Luecker S."/>
            <person name="Lage O.M."/>
            <person name="Pohl T."/>
            <person name="Merkel B.J."/>
            <person name="Hornburger P."/>
            <person name="Mueller R.-W."/>
            <person name="Bruemmer F."/>
            <person name="Labrenz M."/>
            <person name="Spormann A.M."/>
            <person name="Op Den Camp H."/>
            <person name="Overmann J."/>
            <person name="Amann R."/>
            <person name="Jetten M.S.M."/>
            <person name="Mascher T."/>
            <person name="Medema M.H."/>
            <person name="Devos D.P."/>
            <person name="Kaster A.-K."/>
            <person name="Ovreas L."/>
            <person name="Rohde M."/>
            <person name="Galperin M.Y."/>
            <person name="Jogler C."/>
        </authorList>
    </citation>
    <scope>NUCLEOTIDE SEQUENCE [LARGE SCALE GENOMIC DNA]</scope>
    <source>
        <strain evidence="9 10">Pan54</strain>
    </source>
</reference>
<evidence type="ECO:0000256" key="5">
    <source>
        <dbReference type="ARBA" id="ARBA00022801"/>
    </source>
</evidence>
<dbReference type="SUPFAM" id="SSF53649">
    <property type="entry name" value="Alkaline phosphatase-like"/>
    <property type="match status" value="1"/>
</dbReference>
<comment type="caution">
    <text evidence="9">The sequence shown here is derived from an EMBL/GenBank/DDBJ whole genome shotgun (WGS) entry which is preliminary data.</text>
</comment>
<keyword evidence="5 9" id="KW-0378">Hydrolase</keyword>
<keyword evidence="10" id="KW-1185">Reference proteome</keyword>
<keyword evidence="7" id="KW-0472">Membrane</keyword>